<evidence type="ECO:0000259" key="15">
    <source>
        <dbReference type="Pfam" id="PF18296"/>
    </source>
</evidence>
<evidence type="ECO:0000256" key="10">
    <source>
        <dbReference type="ARBA" id="ARBA00032008"/>
    </source>
</evidence>
<dbReference type="Pfam" id="PF18296">
    <property type="entry name" value="MID_MedPIWI"/>
    <property type="match status" value="1"/>
</dbReference>
<evidence type="ECO:0000256" key="3">
    <source>
        <dbReference type="ARBA" id="ARBA00019618"/>
    </source>
</evidence>
<dbReference type="PANTHER" id="PTHR48249:SF3">
    <property type="entry name" value="MEDIATOR OF RNA POLYMERASE II TRANSCRIPTION SUBUNIT 13"/>
    <property type="match status" value="1"/>
</dbReference>
<gene>
    <name evidence="16" type="primary">SSN2</name>
    <name evidence="16" type="ORF">IMSHALPRED_005676</name>
</gene>
<dbReference type="InterPro" id="IPR009401">
    <property type="entry name" value="Med13_C"/>
</dbReference>
<feature type="compositionally biased region" description="Basic and acidic residues" evidence="12">
    <location>
        <begin position="713"/>
        <end position="730"/>
    </location>
</feature>
<feature type="domain" description="Mediator complex subunit Med13 C-terminal" evidence="13">
    <location>
        <begin position="1124"/>
        <end position="1429"/>
    </location>
</feature>
<keyword evidence="17" id="KW-1185">Reference proteome</keyword>
<dbReference type="Pfam" id="PF06333">
    <property type="entry name" value="Med13_C"/>
    <property type="match status" value="1"/>
</dbReference>
<feature type="region of interest" description="Disordered" evidence="12">
    <location>
        <begin position="1277"/>
        <end position="1311"/>
    </location>
</feature>
<evidence type="ECO:0000313" key="17">
    <source>
        <dbReference type="Proteomes" id="UP000664534"/>
    </source>
</evidence>
<sequence length="1445" mass="159672">MNGGMDFPDDLTTNVFRAGEFKEIYWAFYTRKAKDEAPVQHRQSSEQGEEDSSHMLQRAECILREDGRHVLLDKDRAGVWIFSLSQAQDQGIAQNLGLDGLESISIGSVRSEDLIAAVRSNASAPSSIKTERATHTTAATTADFNRQAYGSNVSSNTRPSIIEPGHRRLEALDASHDHSVSEVYSNFVSAVSCSLSHSLAKAPEWIQVGPYACMYVRTLEDDPFDDSELHSWAATTTQLSFDVRWLSSGTLLISFFQARLPRHTRISTILSKDGHPTGLTAGSPLLLSPSGVRCQYLGTEDLPKNDVQRESTLRSKASILSCLANQGMRNVQDITWIQVGPPVTLWPAEVCLCEEVMLAIEGQDGASFNKSIVDGSTDPLEEAQSWFLGKAARIEALQARVREDNQAIPISNDVEDTEDEDALSPFEISMDQGITPQDVSGIYPTPPDGLPPALIGSANANNLQSGDYDDEGKELQPSEEARGDYDGHENDDLFGDMDIDMFASNGLTEADFSFFDEPGMLDEDLRKKEQVMNLDNTHQTEHHPTAFDEQRLTRTPNEGHDSRPGRDGTKDEGDVIGEQENGQVSLTTDDHLPDKDYEKDPKSTNIIEDVDYEALEQLYLHRGLTFQDAHGGQRSSFEHVPFQGSTVNVDDKYNMQGRFTFDMDELPIHPKHEDHRPDRESRLLKFGVFPEKSPVEDSVNEDDDEDAPAPEDSDSHYATDLSPELKAESSRKRKREQPDENDPPVTPSTSISQLESQAGSPQLKLNEPLADFLEPLVLERTKDNADYAPRVHGHPKPSFTGRGQTFLEVARLIAYQAVSGLLQSQNRGIDPVGERLPHGSLDNTMTHLLSTLFPKNKRCSLKEYVSVGVKTPPSVSREQVLLNQRSLKPTNISAGPIGTGRSIFKLDSPYTHVRRNGVPTELSASALSFWEELSLGPSHETKDIDVFCICPKNEYIEEGVMAFLNMIKGAYQSCNLGSHDLGLSLADFGNRIVTAPMDANKPDNFLQNIAATCESLGTKLPELGSQSTTTVVYIINPFKDQQYLPRLCDALLRLPNSYGAALEKRRLERRNDFVMQIVPLDMVWSPDFIVMPSPADYRRLAFEVYNKCGSSDSGHNKEPYFMSAPAIRLAKAVPKIIDFKLVSETSASFMQSDNCVHVSYTWNATNEWLAATWTDNIGVLSWSACYCLGKNEITPWQPFYEAAKEILETSLEMFYPPNAPWRLFICKDSPVLTMENDAWLRALADSSRPSTSCTILTIEVDPPLTLTHSDIQRSSSDLAPGLLATPGTTPLTNTPSPDILGLGSTPAGNATQVGTPPANVAISDHDSEARLVDITDETWGIVMDGTLDDRRTLSDKPASVASGYLVKRAGPRDEDGLIPLGVHLVHGQKPYKAVLKEILGMYRNLGTLARVRGVEDPVKSVLPFHVAAARKAWKALSETMRYKPA</sequence>
<accession>A0A8H3FI74</accession>
<evidence type="ECO:0000256" key="7">
    <source>
        <dbReference type="ARBA" id="ARBA00023163"/>
    </source>
</evidence>
<reference evidence="16" key="1">
    <citation type="submission" date="2021-03" db="EMBL/GenBank/DDBJ databases">
        <authorList>
            <person name="Tagirdzhanova G."/>
        </authorList>
    </citation>
    <scope>NUCLEOTIDE SEQUENCE</scope>
</reference>
<protein>
    <recommendedName>
        <fullName evidence="3 11">Mediator of RNA polymerase II transcription subunit 13</fullName>
    </recommendedName>
    <alternativeName>
        <fullName evidence="10 11">Mediator complex subunit 13</fullName>
    </alternativeName>
</protein>
<comment type="function">
    <text evidence="9 11">Component of the SRB8-11 complex. The SRB8-11 complex is a regulatory module of the Mediator complex which is itself involved in regulation of basal and activated RNA polymerase II-dependent transcription. The SRB8-11 complex may be involved in the transcriptional repression of a subset of genes regulated by Mediator. It may inhibit the association of the Mediator complex with RNA polymerase II to form the holoenzyme complex.</text>
</comment>
<evidence type="ECO:0000256" key="5">
    <source>
        <dbReference type="ARBA" id="ARBA00023015"/>
    </source>
</evidence>
<comment type="subcellular location">
    <subcellularLocation>
        <location evidence="1 11">Nucleus</location>
    </subcellularLocation>
</comment>
<dbReference type="Pfam" id="PF11597">
    <property type="entry name" value="Med13_N"/>
    <property type="match status" value="1"/>
</dbReference>
<evidence type="ECO:0000256" key="6">
    <source>
        <dbReference type="ARBA" id="ARBA00023159"/>
    </source>
</evidence>
<evidence type="ECO:0000313" key="16">
    <source>
        <dbReference type="EMBL" id="CAF9922393.1"/>
    </source>
</evidence>
<evidence type="ECO:0000259" key="13">
    <source>
        <dbReference type="Pfam" id="PF06333"/>
    </source>
</evidence>
<dbReference type="EMBL" id="CAJPDT010000030">
    <property type="protein sequence ID" value="CAF9922393.1"/>
    <property type="molecule type" value="Genomic_DNA"/>
</dbReference>
<keyword evidence="5 11" id="KW-0805">Transcription regulation</keyword>
<keyword evidence="8 11" id="KW-0539">Nucleus</keyword>
<dbReference type="PANTHER" id="PTHR48249">
    <property type="entry name" value="MEDIATOR OF RNA POLYMERASE II TRANSCRIPTION SUBUNIT 13"/>
    <property type="match status" value="1"/>
</dbReference>
<feature type="region of interest" description="Disordered" evidence="12">
    <location>
        <begin position="535"/>
        <end position="604"/>
    </location>
</feature>
<dbReference type="OrthoDB" id="339764at2759"/>
<comment type="caution">
    <text evidence="16">The sequence shown here is derived from an EMBL/GenBank/DDBJ whole genome shotgun (WGS) entry which is preliminary data.</text>
</comment>
<dbReference type="GO" id="GO:0016592">
    <property type="term" value="C:mediator complex"/>
    <property type="evidence" value="ECO:0007669"/>
    <property type="project" value="InterPro"/>
</dbReference>
<feature type="domain" description="Mediator complex subunit Med13 N-terminal" evidence="14">
    <location>
        <begin position="5"/>
        <end position="342"/>
    </location>
</feature>
<feature type="region of interest" description="Disordered" evidence="12">
    <location>
        <begin position="686"/>
        <end position="763"/>
    </location>
</feature>
<evidence type="ECO:0000256" key="8">
    <source>
        <dbReference type="ARBA" id="ARBA00023242"/>
    </source>
</evidence>
<dbReference type="Proteomes" id="UP000664534">
    <property type="component" value="Unassembled WGS sequence"/>
</dbReference>
<evidence type="ECO:0000256" key="9">
    <source>
        <dbReference type="ARBA" id="ARBA00025661"/>
    </source>
</evidence>
<dbReference type="InterPro" id="IPR021643">
    <property type="entry name" value="Mediator_Med13_N"/>
</dbReference>
<feature type="compositionally biased region" description="Polar residues" evidence="12">
    <location>
        <begin position="148"/>
        <end position="159"/>
    </location>
</feature>
<evidence type="ECO:0000256" key="1">
    <source>
        <dbReference type="ARBA" id="ARBA00004123"/>
    </source>
</evidence>
<evidence type="ECO:0000259" key="14">
    <source>
        <dbReference type="Pfam" id="PF11597"/>
    </source>
</evidence>
<name>A0A8H3FI74_9LECA</name>
<feature type="compositionally biased region" description="Basic and acidic residues" evidence="12">
    <location>
        <begin position="538"/>
        <end position="573"/>
    </location>
</feature>
<comment type="subunit">
    <text evidence="11">Component of the SRB8-11 complex, which itself associates with the Mediator complex.</text>
</comment>
<dbReference type="InterPro" id="IPR051139">
    <property type="entry name" value="Mediator_complx_sub13"/>
</dbReference>
<proteinExistence type="inferred from homology"/>
<feature type="region of interest" description="Disordered" evidence="12">
    <location>
        <begin position="442"/>
        <end position="492"/>
    </location>
</feature>
<keyword evidence="6 11" id="KW-0010">Activator</keyword>
<comment type="similarity">
    <text evidence="2 11">Belongs to the Mediator complex subunit 13 family.</text>
</comment>
<keyword evidence="7 11" id="KW-0804">Transcription</keyword>
<feature type="compositionally biased region" description="Polar residues" evidence="12">
    <location>
        <begin position="747"/>
        <end position="760"/>
    </location>
</feature>
<feature type="compositionally biased region" description="Basic and acidic residues" evidence="12">
    <location>
        <begin position="588"/>
        <end position="602"/>
    </location>
</feature>
<dbReference type="GO" id="GO:0045944">
    <property type="term" value="P:positive regulation of transcription by RNA polymerase II"/>
    <property type="evidence" value="ECO:0007669"/>
    <property type="project" value="TreeGrafter"/>
</dbReference>
<feature type="compositionally biased region" description="Low complexity" evidence="12">
    <location>
        <begin position="1278"/>
        <end position="1295"/>
    </location>
</feature>
<evidence type="ECO:0000256" key="4">
    <source>
        <dbReference type="ARBA" id="ARBA00022491"/>
    </source>
</evidence>
<dbReference type="GO" id="GO:0003713">
    <property type="term" value="F:transcription coactivator activity"/>
    <property type="evidence" value="ECO:0007669"/>
    <property type="project" value="TreeGrafter"/>
</dbReference>
<keyword evidence="4 11" id="KW-0678">Repressor</keyword>
<feature type="region of interest" description="Disordered" evidence="12">
    <location>
        <begin position="125"/>
        <end position="161"/>
    </location>
</feature>
<feature type="compositionally biased region" description="Acidic residues" evidence="12">
    <location>
        <begin position="698"/>
        <end position="712"/>
    </location>
</feature>
<evidence type="ECO:0000256" key="2">
    <source>
        <dbReference type="ARBA" id="ARBA00009354"/>
    </source>
</evidence>
<dbReference type="InterPro" id="IPR041285">
    <property type="entry name" value="MID_MedPIWI"/>
</dbReference>
<organism evidence="16 17">
    <name type="scientific">Imshaugia aleurites</name>
    <dbReference type="NCBI Taxonomy" id="172621"/>
    <lineage>
        <taxon>Eukaryota</taxon>
        <taxon>Fungi</taxon>
        <taxon>Dikarya</taxon>
        <taxon>Ascomycota</taxon>
        <taxon>Pezizomycotina</taxon>
        <taxon>Lecanoromycetes</taxon>
        <taxon>OSLEUM clade</taxon>
        <taxon>Lecanoromycetidae</taxon>
        <taxon>Lecanorales</taxon>
        <taxon>Lecanorineae</taxon>
        <taxon>Parmeliaceae</taxon>
        <taxon>Imshaugia</taxon>
    </lineage>
</organism>
<feature type="compositionally biased region" description="Basic and acidic residues" evidence="12">
    <location>
        <begin position="473"/>
        <end position="491"/>
    </location>
</feature>
<feature type="domain" description="MID" evidence="15">
    <location>
        <begin position="942"/>
        <end position="1108"/>
    </location>
</feature>
<evidence type="ECO:0000256" key="11">
    <source>
        <dbReference type="RuleBase" id="RU364134"/>
    </source>
</evidence>
<evidence type="ECO:0000256" key="12">
    <source>
        <dbReference type="SAM" id="MobiDB-lite"/>
    </source>
</evidence>